<proteinExistence type="predicted"/>
<accession>A0A7S1X9Y1</accession>
<dbReference type="PANTHER" id="PTHR31250">
    <property type="entry name" value="IQ DOMAIN-CONTAINING PROTEIN IQM3"/>
    <property type="match status" value="1"/>
</dbReference>
<sequence length="442" mass="49158">MRRCSSDPQFEFEAARDQYQSFAVCPRTSAKARWKWAFQMTKKFCKGVSSNDGFVMLLPEHWLEARHPEHRSHLKPYFNHWLQSGTGEGFFHWLDYGEGKDLDLPERPRAQLEACRVRYCGPELALLEVCVEEGLLKYRIGKRLVHTPLESEPSTYSQTLNTATSGVPGEARPKSKWIYVLDVHNRFYINKKQAGEFHHSSFTRGGPVRAAGSIIVDDGRVRQITAWSGHYRPTEQDFDEVIAYLGSRGVDMSQVEKFLTKMKAGSKMAVPPAARELPIGELRRVSCPSTAEVPDRTTEEEREPKAIDPRLSKLQLQLQTGEGDPEERFLHGILSPLRPQRTVSFSHATRPESSEPSIAYSPSTTAQISNVLMGPLDKSALRSCVSSGALGHVPEQEGAGATGNGGEAQLVEQLEGGVGDWRPGASWRIMGQQGIGDAATIL</sequence>
<evidence type="ECO:0000256" key="3">
    <source>
        <dbReference type="ARBA" id="ARBA00022490"/>
    </source>
</evidence>
<dbReference type="GO" id="GO:0005634">
    <property type="term" value="C:nucleus"/>
    <property type="evidence" value="ECO:0007669"/>
    <property type="project" value="UniProtKB-SubCell"/>
</dbReference>
<keyword evidence="4" id="KW-0539">Nucleus</keyword>
<dbReference type="GO" id="GO:0005737">
    <property type="term" value="C:cytoplasm"/>
    <property type="evidence" value="ECO:0007669"/>
    <property type="project" value="UniProtKB-SubCell"/>
</dbReference>
<dbReference type="AlphaFoldDB" id="A0A7S1X9Y1"/>
<keyword evidence="3" id="KW-0963">Cytoplasm</keyword>
<evidence type="ECO:0000313" key="5">
    <source>
        <dbReference type="EMBL" id="CAD9222117.1"/>
    </source>
</evidence>
<name>A0A7S1X9Y1_9CHLO</name>
<evidence type="ECO:0000256" key="2">
    <source>
        <dbReference type="ARBA" id="ARBA00004496"/>
    </source>
</evidence>
<evidence type="ECO:0000256" key="4">
    <source>
        <dbReference type="ARBA" id="ARBA00023242"/>
    </source>
</evidence>
<dbReference type="InterPro" id="IPR044159">
    <property type="entry name" value="IQM"/>
</dbReference>
<dbReference type="PANTHER" id="PTHR31250:SF27">
    <property type="entry name" value="IQ DOMAIN-CONTAINING PROTEIN IQM5"/>
    <property type="match status" value="1"/>
</dbReference>
<protein>
    <submittedName>
        <fullName evidence="5">Uncharacterized protein</fullName>
    </submittedName>
</protein>
<evidence type="ECO:0000256" key="1">
    <source>
        <dbReference type="ARBA" id="ARBA00004123"/>
    </source>
</evidence>
<reference evidence="5" key="1">
    <citation type="submission" date="2021-01" db="EMBL/GenBank/DDBJ databases">
        <authorList>
            <person name="Corre E."/>
            <person name="Pelletier E."/>
            <person name="Niang G."/>
            <person name="Scheremetjew M."/>
            <person name="Finn R."/>
            <person name="Kale V."/>
            <person name="Holt S."/>
            <person name="Cochrane G."/>
            <person name="Meng A."/>
            <person name="Brown T."/>
            <person name="Cohen L."/>
        </authorList>
    </citation>
    <scope>NUCLEOTIDE SEQUENCE</scope>
    <source>
        <strain evidence="5">PLY429</strain>
    </source>
</reference>
<dbReference type="EMBL" id="HBGG01040059">
    <property type="protein sequence ID" value="CAD9222117.1"/>
    <property type="molecule type" value="Transcribed_RNA"/>
</dbReference>
<gene>
    <name evidence="5" type="ORF">TCHU04912_LOCUS20658</name>
</gene>
<comment type="subcellular location">
    <subcellularLocation>
        <location evidence="2">Cytoplasm</location>
    </subcellularLocation>
    <subcellularLocation>
        <location evidence="1">Nucleus</location>
    </subcellularLocation>
</comment>
<organism evidence="5">
    <name type="scientific">Tetraselmis chuii</name>
    <dbReference type="NCBI Taxonomy" id="63592"/>
    <lineage>
        <taxon>Eukaryota</taxon>
        <taxon>Viridiplantae</taxon>
        <taxon>Chlorophyta</taxon>
        <taxon>core chlorophytes</taxon>
        <taxon>Chlorodendrophyceae</taxon>
        <taxon>Chlorodendrales</taxon>
        <taxon>Chlorodendraceae</taxon>
        <taxon>Tetraselmis</taxon>
    </lineage>
</organism>